<name>A0A517L2E7_9PEZI</name>
<dbReference type="AlphaFoldDB" id="A0A517L2E7"/>
<evidence type="ECO:0000313" key="3">
    <source>
        <dbReference type="Proteomes" id="UP000316270"/>
    </source>
</evidence>
<sequence>MSRNSIRNGKRACPPDTCTPEAKRRYFSETSQGNGYRPEIVLDLPPELQLLISEHVIRDESLAREAHHNYDNTKRLDEQIQGRATTEPFYPERHSMSDLGIAHKAIDKAAIADIDSDRTISVPRKNIWATINMLTLRKLDRQRKPANSIHTFTTKKVEFNMANCTTSAPATAPAKNRIPLLTDFPSEIRQQILLDVLTDQDISNTIELKARKVPDYPGSYFCRYMATWAIIPLPPDRATNPRVMRDSIRPATGISDASSKELLDFACRWNVPAPLFALDYAYIDAKWSERQTELGQEKVAAFSSLFGDKFCINCVKHYMSFPDDASPSQNQVVQITTEVCPIGTGVAMPGGMLQMPGGMFRMPGGTLQMIPGLGEKCPPGIMETDRAQLRMGFIKIEVEEA</sequence>
<dbReference type="Proteomes" id="UP000316270">
    <property type="component" value="Chromosome 3"/>
</dbReference>
<gene>
    <name evidence="2" type="ORF">FKW77_010496</name>
</gene>
<evidence type="ECO:0000313" key="2">
    <source>
        <dbReference type="EMBL" id="QDS69814.1"/>
    </source>
</evidence>
<keyword evidence="3" id="KW-1185">Reference proteome</keyword>
<dbReference type="OrthoDB" id="10370196at2759"/>
<feature type="region of interest" description="Disordered" evidence="1">
    <location>
        <begin position="1"/>
        <end position="23"/>
    </location>
</feature>
<protein>
    <submittedName>
        <fullName evidence="2">Uncharacterized protein</fullName>
    </submittedName>
</protein>
<evidence type="ECO:0000256" key="1">
    <source>
        <dbReference type="SAM" id="MobiDB-lite"/>
    </source>
</evidence>
<dbReference type="EMBL" id="CP042187">
    <property type="protein sequence ID" value="QDS69814.1"/>
    <property type="molecule type" value="Genomic_DNA"/>
</dbReference>
<organism evidence="2 3">
    <name type="scientific">Venturia effusa</name>
    <dbReference type="NCBI Taxonomy" id="50376"/>
    <lineage>
        <taxon>Eukaryota</taxon>
        <taxon>Fungi</taxon>
        <taxon>Dikarya</taxon>
        <taxon>Ascomycota</taxon>
        <taxon>Pezizomycotina</taxon>
        <taxon>Dothideomycetes</taxon>
        <taxon>Pleosporomycetidae</taxon>
        <taxon>Venturiales</taxon>
        <taxon>Venturiaceae</taxon>
        <taxon>Venturia</taxon>
    </lineage>
</organism>
<proteinExistence type="predicted"/>
<reference evidence="2 3" key="1">
    <citation type="submission" date="2019-07" db="EMBL/GenBank/DDBJ databases">
        <title>Finished genome of Venturia effusa.</title>
        <authorList>
            <person name="Young C.A."/>
            <person name="Cox M.P."/>
            <person name="Ganley A.R.D."/>
            <person name="David W.J."/>
        </authorList>
    </citation>
    <scope>NUCLEOTIDE SEQUENCE [LARGE SCALE GENOMIC DNA]</scope>
    <source>
        <strain evidence="3">albino</strain>
    </source>
</reference>
<accession>A0A517L2E7</accession>